<dbReference type="SUPFAM" id="SSF56519">
    <property type="entry name" value="Penicillin binding protein dimerisation domain"/>
    <property type="match status" value="1"/>
</dbReference>
<accession>A0ABT9ZB78</accession>
<organism evidence="17 18">
    <name type="scientific">Metabacillus malikii</name>
    <dbReference type="NCBI Taxonomy" id="1504265"/>
    <lineage>
        <taxon>Bacteria</taxon>
        <taxon>Bacillati</taxon>
        <taxon>Bacillota</taxon>
        <taxon>Bacilli</taxon>
        <taxon>Bacillales</taxon>
        <taxon>Bacillaceae</taxon>
        <taxon>Metabacillus</taxon>
    </lineage>
</organism>
<evidence type="ECO:0000256" key="5">
    <source>
        <dbReference type="ARBA" id="ARBA00012448"/>
    </source>
</evidence>
<proteinExistence type="inferred from homology"/>
<dbReference type="Gene3D" id="3.90.1310.10">
    <property type="entry name" value="Penicillin-binding protein 2a (Domain 2)"/>
    <property type="match status" value="1"/>
</dbReference>
<evidence type="ECO:0000259" key="15">
    <source>
        <dbReference type="Pfam" id="PF00905"/>
    </source>
</evidence>
<dbReference type="Pfam" id="PF00905">
    <property type="entry name" value="Transpeptidase"/>
    <property type="match status" value="1"/>
</dbReference>
<comment type="subcellular location">
    <subcellularLocation>
        <location evidence="2">Cell membrane</location>
    </subcellularLocation>
    <subcellularLocation>
        <location evidence="1">Membrane</location>
        <topology evidence="1">Single-pass membrane protein</topology>
    </subcellularLocation>
</comment>
<keyword evidence="12" id="KW-0961">Cell wall biogenesis/degradation</keyword>
<dbReference type="EMBL" id="JAUSUD010000002">
    <property type="protein sequence ID" value="MDQ0229508.1"/>
    <property type="molecule type" value="Genomic_DNA"/>
</dbReference>
<evidence type="ECO:0000256" key="7">
    <source>
        <dbReference type="ARBA" id="ARBA00022692"/>
    </source>
</evidence>
<sequence>MKVQETTQSYTKKLKKSRYIRMNIFFFIVFILFVALVVRLGIVQIVQGEEFAEVVSRTDTDYARLPAPRGKMFDRYQRVVVDNIRVPAITYTVDKTTKASDKIATAKKLSKYIQYDQKFLESELKPIDLKDYWLAANPKKAIKLLNKDELKLKGNETYRIQIDRVPEEETNKIAANYEQLELAYLYKRFSSGYQYEPQVVKSKNVTGEELASNLTDEELSTVSERLEELPGVDVITDWGREYPYEQLQNLFGGLTSPEQGILQEREEFYLSRDYSRNERVGKSYLEYEYEDYLNPRKAKVKYTSDKSGNVVSTEVVDEGRRGYDLKLSFDIELQKEVDKIVEEELRNARSLGANYLMDRAFVVIMEPYNGDVLAMSGKLVNEKGEINDYSYGAFTTQYEIGSTIKGATVLAGFQNEIPHSQTYYDAPIKFKGTPWKKSYMQMNNTGVLKALQKSSNVYMFYVAMDIAGIRYVKDGPFSATKEDFQKLRNYFAQFGLGVPTGIDLPNESPGLVVEEPDSVGKLLDIVIGQYDTYTPLQMAQYVSAIANGGYRIQPRVVTSIHSPVEENTLGPVAIEQFPKVLNKVDNSQADIELVKRGFKMVTSAGGTAATHFELDVSGKTGTSETHYYGPKRSAWGRKTNNLSFVGYFPSDKPEISFSIVVPWAGTEGYPVNKKIGNRITKAYAELQKKYASSTNGNETNEEN</sequence>
<evidence type="ECO:0000256" key="6">
    <source>
        <dbReference type="ARBA" id="ARBA00022475"/>
    </source>
</evidence>
<comment type="similarity">
    <text evidence="4">Belongs to the transpeptidase family.</text>
</comment>
<reference evidence="17 18" key="1">
    <citation type="submission" date="2023-07" db="EMBL/GenBank/DDBJ databases">
        <title>Genomic Encyclopedia of Type Strains, Phase IV (KMG-IV): sequencing the most valuable type-strain genomes for metagenomic binning, comparative biology and taxonomic classification.</title>
        <authorList>
            <person name="Goeker M."/>
        </authorList>
    </citation>
    <scope>NUCLEOTIDE SEQUENCE [LARGE SCALE GENOMIC DNA]</scope>
    <source>
        <strain evidence="17 18">DSM 29005</strain>
    </source>
</reference>
<dbReference type="Gene3D" id="3.40.710.10">
    <property type="entry name" value="DD-peptidase/beta-lactamase superfamily"/>
    <property type="match status" value="1"/>
</dbReference>
<dbReference type="EC" id="3.4.16.4" evidence="5"/>
<keyword evidence="9" id="KW-0573">Peptidoglycan synthesis</keyword>
<feature type="domain" description="Penicillin-binding protein transpeptidase" evidence="15">
    <location>
        <begin position="361"/>
        <end position="680"/>
    </location>
</feature>
<dbReference type="PANTHER" id="PTHR30627:SF2">
    <property type="entry name" value="PEPTIDOGLYCAN D,D-TRANSPEPTIDASE MRDA"/>
    <property type="match status" value="1"/>
</dbReference>
<evidence type="ECO:0000313" key="17">
    <source>
        <dbReference type="EMBL" id="MDQ0229508.1"/>
    </source>
</evidence>
<evidence type="ECO:0000256" key="1">
    <source>
        <dbReference type="ARBA" id="ARBA00004167"/>
    </source>
</evidence>
<evidence type="ECO:0000313" key="18">
    <source>
        <dbReference type="Proteomes" id="UP001234495"/>
    </source>
</evidence>
<protein>
    <recommendedName>
        <fullName evidence="5">serine-type D-Ala-D-Ala carboxypeptidase</fullName>
        <ecNumber evidence="5">3.4.16.4</ecNumber>
    </recommendedName>
</protein>
<keyword evidence="18" id="KW-1185">Reference proteome</keyword>
<keyword evidence="17" id="KW-0132">Cell division</keyword>
<evidence type="ECO:0000256" key="12">
    <source>
        <dbReference type="ARBA" id="ARBA00023316"/>
    </source>
</evidence>
<evidence type="ECO:0000256" key="8">
    <source>
        <dbReference type="ARBA" id="ARBA00022960"/>
    </source>
</evidence>
<keyword evidence="8" id="KW-0133">Cell shape</keyword>
<name>A0ABT9ZB78_9BACI</name>
<feature type="transmembrane region" description="Helical" evidence="14">
    <location>
        <begin position="20"/>
        <end position="42"/>
    </location>
</feature>
<evidence type="ECO:0000259" key="16">
    <source>
        <dbReference type="Pfam" id="PF03717"/>
    </source>
</evidence>
<keyword evidence="10 14" id="KW-1133">Transmembrane helix</keyword>
<dbReference type="InterPro" id="IPR005311">
    <property type="entry name" value="PBP_dimer"/>
</dbReference>
<keyword evidence="6" id="KW-1003">Cell membrane</keyword>
<evidence type="ECO:0000256" key="4">
    <source>
        <dbReference type="ARBA" id="ARBA00007171"/>
    </source>
</evidence>
<keyword evidence="11 14" id="KW-0472">Membrane</keyword>
<dbReference type="InterPro" id="IPR012338">
    <property type="entry name" value="Beta-lactam/transpept-like"/>
</dbReference>
<evidence type="ECO:0000256" key="9">
    <source>
        <dbReference type="ARBA" id="ARBA00022984"/>
    </source>
</evidence>
<dbReference type="InterPro" id="IPR050515">
    <property type="entry name" value="Beta-lactam/transpept"/>
</dbReference>
<evidence type="ECO:0000256" key="3">
    <source>
        <dbReference type="ARBA" id="ARBA00004752"/>
    </source>
</evidence>
<dbReference type="Gene3D" id="1.10.10.1230">
    <property type="entry name" value="Penicillin-binding protein, N-terminal non-catalytic domain, head sub-domain"/>
    <property type="match status" value="1"/>
</dbReference>
<keyword evidence="7 14" id="KW-0812">Transmembrane</keyword>
<dbReference type="Proteomes" id="UP001234495">
    <property type="component" value="Unassembled WGS sequence"/>
</dbReference>
<keyword evidence="17" id="KW-0131">Cell cycle</keyword>
<feature type="domain" description="Penicillin-binding protein dimerisation" evidence="16">
    <location>
        <begin position="65"/>
        <end position="313"/>
    </location>
</feature>
<gene>
    <name evidence="17" type="ORF">J2S19_000759</name>
</gene>
<comment type="caution">
    <text evidence="17">The sequence shown here is derived from an EMBL/GenBank/DDBJ whole genome shotgun (WGS) entry which is preliminary data.</text>
</comment>
<comment type="pathway">
    <text evidence="3">Cell wall biogenesis; peptidoglycan biosynthesis.</text>
</comment>
<evidence type="ECO:0000256" key="2">
    <source>
        <dbReference type="ARBA" id="ARBA00004236"/>
    </source>
</evidence>
<comment type="catalytic activity">
    <reaction evidence="13">
        <text>Preferential cleavage: (Ac)2-L-Lys-D-Ala-|-D-Ala. Also transpeptidation of peptidyl-alanyl moieties that are N-acyl substituents of D-alanine.</text>
        <dbReference type="EC" id="3.4.16.4"/>
    </reaction>
</comment>
<dbReference type="InterPro" id="IPR036138">
    <property type="entry name" value="PBP_dimer_sf"/>
</dbReference>
<evidence type="ECO:0000256" key="13">
    <source>
        <dbReference type="ARBA" id="ARBA00034000"/>
    </source>
</evidence>
<dbReference type="PANTHER" id="PTHR30627">
    <property type="entry name" value="PEPTIDOGLYCAN D,D-TRANSPEPTIDASE"/>
    <property type="match status" value="1"/>
</dbReference>
<dbReference type="Pfam" id="PF03717">
    <property type="entry name" value="PBP_dimer"/>
    <property type="match status" value="1"/>
</dbReference>
<evidence type="ECO:0000256" key="11">
    <source>
        <dbReference type="ARBA" id="ARBA00023136"/>
    </source>
</evidence>
<dbReference type="GO" id="GO:0051301">
    <property type="term" value="P:cell division"/>
    <property type="evidence" value="ECO:0007669"/>
    <property type="project" value="UniProtKB-KW"/>
</dbReference>
<dbReference type="SUPFAM" id="SSF56601">
    <property type="entry name" value="beta-lactamase/transpeptidase-like"/>
    <property type="match status" value="1"/>
</dbReference>
<evidence type="ECO:0000256" key="10">
    <source>
        <dbReference type="ARBA" id="ARBA00022989"/>
    </source>
</evidence>
<evidence type="ECO:0000256" key="14">
    <source>
        <dbReference type="SAM" id="Phobius"/>
    </source>
</evidence>
<dbReference type="InterPro" id="IPR001460">
    <property type="entry name" value="PCN-bd_Tpept"/>
</dbReference>